<dbReference type="InterPro" id="IPR024370">
    <property type="entry name" value="PBP_domain"/>
</dbReference>
<feature type="domain" description="PBP" evidence="3">
    <location>
        <begin position="38"/>
        <end position="290"/>
    </location>
</feature>
<dbReference type="InterPro" id="IPR011862">
    <property type="entry name" value="Phos-bd"/>
</dbReference>
<dbReference type="Pfam" id="PF12849">
    <property type="entry name" value="PBP_like_2"/>
    <property type="match status" value="1"/>
</dbReference>
<keyword evidence="5" id="KW-1185">Reference proteome</keyword>
<accession>A0A8J7YGK8</accession>
<sequence>MSDSPNRSVSRRSFLTSAGAAGALALAGCTEGPGSGTETGLSGSIRISGSSTVYPVAQAVTEQFRSQNPNVEFNLSRDGSGGGFSNLFCEGNSDFNNASREISSDEEDQCSSNGVEYHQITVATDALTVIVNNDNDFATDLTTDQLKDIWQADGATTWQDVNGDWPDQEINRFGAADTSGTFDYFRETIIGEDANHTSNYEPTEQDNTILQGVQQDQYAIGYFGFSYYQSNRDAVTAVNIQADDSDSYVEPTLDNAKSGDYPLARPLFTYPKVSSLKEDHIAEFARFMVRQSANTELIADQIGYVPNTEEAKQSELDALNEVISNA</sequence>
<evidence type="ECO:0000313" key="5">
    <source>
        <dbReference type="Proteomes" id="UP000783863"/>
    </source>
</evidence>
<keyword evidence="1" id="KW-0813">Transport</keyword>
<dbReference type="SUPFAM" id="SSF53850">
    <property type="entry name" value="Periplasmic binding protein-like II"/>
    <property type="match status" value="1"/>
</dbReference>
<gene>
    <name evidence="4" type="ORF">EGD98_15645</name>
</gene>
<dbReference type="Proteomes" id="UP000783863">
    <property type="component" value="Unassembled WGS sequence"/>
</dbReference>
<evidence type="ECO:0000313" key="4">
    <source>
        <dbReference type="EMBL" id="MBX0305102.1"/>
    </source>
</evidence>
<evidence type="ECO:0000256" key="2">
    <source>
        <dbReference type="ARBA" id="ARBA00022729"/>
    </source>
</evidence>
<proteinExistence type="predicted"/>
<dbReference type="PANTHER" id="PTHR30570:SF1">
    <property type="entry name" value="PHOSPHATE-BINDING PROTEIN PSTS"/>
    <property type="match status" value="1"/>
</dbReference>
<name>A0A8J7YGK8_9EURY</name>
<protein>
    <submittedName>
        <fullName evidence="4">Phosphate ABC transporter substrate-binding protein PstS family protein</fullName>
    </submittedName>
</protein>
<reference evidence="4" key="1">
    <citation type="submission" date="2021-06" db="EMBL/GenBank/DDBJ databases">
        <title>Halomicroarcula sp. F24A a new haloarchaeum isolated from saline soil.</title>
        <authorList>
            <person name="Duran-Viseras A."/>
            <person name="Sanchez-Porro C."/>
            <person name="Ventosa A."/>
        </authorList>
    </citation>
    <scope>NUCLEOTIDE SEQUENCE</scope>
    <source>
        <strain evidence="4">F24A</strain>
    </source>
</reference>
<dbReference type="AlphaFoldDB" id="A0A8J7YGK8"/>
<dbReference type="NCBIfam" id="TIGR02136">
    <property type="entry name" value="ptsS_2"/>
    <property type="match status" value="1"/>
</dbReference>
<keyword evidence="2" id="KW-0732">Signal</keyword>
<dbReference type="InterPro" id="IPR050811">
    <property type="entry name" value="Phosphate_ABC_transporter"/>
</dbReference>
<dbReference type="GO" id="GO:0042301">
    <property type="term" value="F:phosphate ion binding"/>
    <property type="evidence" value="ECO:0007669"/>
    <property type="project" value="InterPro"/>
</dbReference>
<dbReference type="InterPro" id="IPR006311">
    <property type="entry name" value="TAT_signal"/>
</dbReference>
<dbReference type="PANTHER" id="PTHR30570">
    <property type="entry name" value="PERIPLASMIC PHOSPHATE BINDING COMPONENT OF PHOSPHATE ABC TRANSPORTER"/>
    <property type="match status" value="1"/>
</dbReference>
<dbReference type="PROSITE" id="PS51257">
    <property type="entry name" value="PROKAR_LIPOPROTEIN"/>
    <property type="match status" value="1"/>
</dbReference>
<dbReference type="Gene3D" id="3.40.190.10">
    <property type="entry name" value="Periplasmic binding protein-like II"/>
    <property type="match status" value="2"/>
</dbReference>
<comment type="caution">
    <text evidence="4">The sequence shown here is derived from an EMBL/GenBank/DDBJ whole genome shotgun (WGS) entry which is preliminary data.</text>
</comment>
<evidence type="ECO:0000256" key="1">
    <source>
        <dbReference type="ARBA" id="ARBA00022448"/>
    </source>
</evidence>
<organism evidence="4 5">
    <name type="scientific">Haloarcula salinisoli</name>
    <dbReference type="NCBI Taxonomy" id="2487746"/>
    <lineage>
        <taxon>Archaea</taxon>
        <taxon>Methanobacteriati</taxon>
        <taxon>Methanobacteriota</taxon>
        <taxon>Stenosarchaea group</taxon>
        <taxon>Halobacteria</taxon>
        <taxon>Halobacteriales</taxon>
        <taxon>Haloarculaceae</taxon>
        <taxon>Haloarcula</taxon>
    </lineage>
</organism>
<dbReference type="PROSITE" id="PS51318">
    <property type="entry name" value="TAT"/>
    <property type="match status" value="1"/>
</dbReference>
<dbReference type="EMBL" id="RKLQ01000002">
    <property type="protein sequence ID" value="MBX0305102.1"/>
    <property type="molecule type" value="Genomic_DNA"/>
</dbReference>
<dbReference type="RefSeq" id="WP_220589295.1">
    <property type="nucleotide sequence ID" value="NZ_RKLQ01000002.1"/>
</dbReference>
<evidence type="ECO:0000259" key="3">
    <source>
        <dbReference type="Pfam" id="PF12849"/>
    </source>
</evidence>